<sequence>MIAELDSHLAADVGSVHIDEEAGGDVAIDNLGGAALGGISASGMP</sequence>
<gene>
    <name evidence="1" type="ORF">NCTC10060_03170</name>
</gene>
<evidence type="ECO:0000313" key="2">
    <source>
        <dbReference type="Proteomes" id="UP000254633"/>
    </source>
</evidence>
<protein>
    <submittedName>
        <fullName evidence="1">Uncharacterized protein</fullName>
    </submittedName>
</protein>
<name>A0A379TZL8_SALDZ</name>
<organism evidence="1 2">
    <name type="scientific">Salmonella diarizonae</name>
    <dbReference type="NCBI Taxonomy" id="59204"/>
    <lineage>
        <taxon>Bacteria</taxon>
        <taxon>Pseudomonadati</taxon>
        <taxon>Pseudomonadota</taxon>
        <taxon>Gammaproteobacteria</taxon>
        <taxon>Enterobacterales</taxon>
        <taxon>Enterobacteriaceae</taxon>
        <taxon>Salmonella</taxon>
    </lineage>
</organism>
<evidence type="ECO:0000313" key="1">
    <source>
        <dbReference type="EMBL" id="SUG56012.1"/>
    </source>
</evidence>
<reference evidence="1 2" key="1">
    <citation type="submission" date="2018-06" db="EMBL/GenBank/DDBJ databases">
        <authorList>
            <consortium name="Pathogen Informatics"/>
            <person name="Doyle S."/>
        </authorList>
    </citation>
    <scope>NUCLEOTIDE SEQUENCE [LARGE SCALE GENOMIC DNA]</scope>
    <source>
        <strain evidence="1 2">NCTC10060</strain>
    </source>
</reference>
<dbReference type="AlphaFoldDB" id="A0A379TZL8"/>
<accession>A0A379TZL8</accession>
<proteinExistence type="predicted"/>
<dbReference type="Proteomes" id="UP000254633">
    <property type="component" value="Unassembled WGS sequence"/>
</dbReference>
<dbReference type="EMBL" id="UGXH01000003">
    <property type="protein sequence ID" value="SUG56012.1"/>
    <property type="molecule type" value="Genomic_DNA"/>
</dbReference>
<dbReference type="RefSeq" id="WP_162786012.1">
    <property type="nucleotide sequence ID" value="NZ_DACWWF010000008.1"/>
</dbReference>